<evidence type="ECO:0000313" key="1">
    <source>
        <dbReference type="EMBL" id="PNS10097.1"/>
    </source>
</evidence>
<sequence length="154" mass="17445">MSERITARLPLEGLLFWKLKGREALSHAFALTVTLLGTDARIRRHALLGQPMTLDIPTGSLPGGMRHLNGKITRAAVHSEELGGTRYAVYELTVEPDLWPMKRDKNSRIFQGQTAVQIIHRLLAEYGVQVEDRLSGSYRAWEYCVQYQESSFAF</sequence>
<protein>
    <submittedName>
        <fullName evidence="1">Type VI secretion system tip protein VgrG</fullName>
    </submittedName>
</protein>
<comment type="caution">
    <text evidence="1">The sequence shown here is derived from an EMBL/GenBank/DDBJ whole genome shotgun (WGS) entry which is preliminary data.</text>
</comment>
<proteinExistence type="predicted"/>
<dbReference type="EMBL" id="NWUO01000022">
    <property type="protein sequence ID" value="PNS10097.1"/>
    <property type="molecule type" value="Genomic_DNA"/>
</dbReference>
<dbReference type="Gene3D" id="2.30.110.50">
    <property type="match status" value="1"/>
</dbReference>
<dbReference type="Pfam" id="PF05954">
    <property type="entry name" value="Phage_GPD"/>
    <property type="match status" value="1"/>
</dbReference>
<reference evidence="2" key="1">
    <citation type="submission" date="2017-09" db="EMBL/GenBank/DDBJ databases">
        <authorList>
            <person name="Palmer M."/>
            <person name="Steenkamp E.T."/>
            <person name="Coetzee M.P."/>
            <person name="Avontuur J.R."/>
            <person name="Van Zyl E."/>
            <person name="Chan W.-Y."/>
            <person name="Blom J."/>
            <person name="Venter S.N."/>
        </authorList>
    </citation>
    <scope>NUCLEOTIDE SEQUENCE [LARGE SCALE GENOMIC DNA]</scope>
    <source>
        <strain evidence="2">QC88-366</strain>
    </source>
</reference>
<dbReference type="Proteomes" id="UP000236345">
    <property type="component" value="Unassembled WGS sequence"/>
</dbReference>
<organism evidence="1 2">
    <name type="scientific">Mixta theicola</name>
    <dbReference type="NCBI Taxonomy" id="1458355"/>
    <lineage>
        <taxon>Bacteria</taxon>
        <taxon>Pseudomonadati</taxon>
        <taxon>Pseudomonadota</taxon>
        <taxon>Gammaproteobacteria</taxon>
        <taxon>Enterobacterales</taxon>
        <taxon>Erwiniaceae</taxon>
        <taxon>Mixta</taxon>
    </lineage>
</organism>
<name>A0A2K1Q558_9GAMM</name>
<accession>A0A2K1Q558</accession>
<gene>
    <name evidence="1" type="ORF">COO59_19100</name>
</gene>
<evidence type="ECO:0000313" key="2">
    <source>
        <dbReference type="Proteomes" id="UP000236345"/>
    </source>
</evidence>
<keyword evidence="2" id="KW-1185">Reference proteome</keyword>
<dbReference type="SUPFAM" id="SSF69279">
    <property type="entry name" value="Phage tail proteins"/>
    <property type="match status" value="1"/>
</dbReference>
<dbReference type="RefSeq" id="WP_276308282.1">
    <property type="nucleotide sequence ID" value="NZ_NWUO01000022.1"/>
</dbReference>
<dbReference type="AlphaFoldDB" id="A0A2K1Q558"/>
<feature type="non-terminal residue" evidence="1">
    <location>
        <position position="154"/>
    </location>
</feature>